<dbReference type="AlphaFoldDB" id="A0A834EGF5"/>
<evidence type="ECO:0000313" key="1">
    <source>
        <dbReference type="EMBL" id="KAF6119920.1"/>
    </source>
</evidence>
<protein>
    <submittedName>
        <fullName evidence="1">Uncharacterized protein</fullName>
    </submittedName>
</protein>
<dbReference type="EMBL" id="JABVXQ010000003">
    <property type="protein sequence ID" value="KAF6119920.1"/>
    <property type="molecule type" value="Genomic_DNA"/>
</dbReference>
<gene>
    <name evidence="1" type="ORF">HJG60_010299</name>
</gene>
<evidence type="ECO:0000313" key="2">
    <source>
        <dbReference type="Proteomes" id="UP000664940"/>
    </source>
</evidence>
<proteinExistence type="predicted"/>
<reference evidence="1 2" key="1">
    <citation type="journal article" date="2020" name="Nature">
        <title>Six reference-quality genomes reveal evolution of bat adaptations.</title>
        <authorList>
            <person name="Jebb D."/>
            <person name="Huang Z."/>
            <person name="Pippel M."/>
            <person name="Hughes G.M."/>
            <person name="Lavrichenko K."/>
            <person name="Devanna P."/>
            <person name="Winkler S."/>
            <person name="Jermiin L.S."/>
            <person name="Skirmuntt E.C."/>
            <person name="Katzourakis A."/>
            <person name="Burkitt-Gray L."/>
            <person name="Ray D.A."/>
            <person name="Sullivan K.A.M."/>
            <person name="Roscito J.G."/>
            <person name="Kirilenko B.M."/>
            <person name="Davalos L.M."/>
            <person name="Corthals A.P."/>
            <person name="Power M.L."/>
            <person name="Jones G."/>
            <person name="Ransome R.D."/>
            <person name="Dechmann D.K.N."/>
            <person name="Locatelli A.G."/>
            <person name="Puechmaille S.J."/>
            <person name="Fedrigo O."/>
            <person name="Jarvis E.D."/>
            <person name="Hiller M."/>
            <person name="Vernes S.C."/>
            <person name="Myers E.W."/>
            <person name="Teeling E.C."/>
        </authorList>
    </citation>
    <scope>NUCLEOTIDE SEQUENCE [LARGE SCALE GENOMIC DNA]</scope>
    <source>
        <strain evidence="1">Bat1K_MPI-CBG_1</strain>
    </source>
</reference>
<comment type="caution">
    <text evidence="1">The sequence shown here is derived from an EMBL/GenBank/DDBJ whole genome shotgun (WGS) entry which is preliminary data.</text>
</comment>
<accession>A0A834EGF5</accession>
<dbReference type="Proteomes" id="UP000664940">
    <property type="component" value="Unassembled WGS sequence"/>
</dbReference>
<name>A0A834EGF5_9CHIR</name>
<organism evidence="1 2">
    <name type="scientific">Phyllostomus discolor</name>
    <name type="common">pale spear-nosed bat</name>
    <dbReference type="NCBI Taxonomy" id="89673"/>
    <lineage>
        <taxon>Eukaryota</taxon>
        <taxon>Metazoa</taxon>
        <taxon>Chordata</taxon>
        <taxon>Craniata</taxon>
        <taxon>Vertebrata</taxon>
        <taxon>Euteleostomi</taxon>
        <taxon>Mammalia</taxon>
        <taxon>Eutheria</taxon>
        <taxon>Laurasiatheria</taxon>
        <taxon>Chiroptera</taxon>
        <taxon>Yangochiroptera</taxon>
        <taxon>Phyllostomidae</taxon>
        <taxon>Phyllostominae</taxon>
        <taxon>Phyllostomus</taxon>
    </lineage>
</organism>
<sequence length="138" mass="15564">MVVTQYSQGLKPSNFQLPELEITFTYLESECINEIWLQEVYFVGNLMECSEDQDIFPSFLQLLNHKDGLTLTTAGDYLWAPRVPLQTALLCCNQVNLEESVALRVFPGLSLLMVIKDTPPHGNTQVQSNSQGKVRGKK</sequence>